<dbReference type="Proteomes" id="UP000799772">
    <property type="component" value="Unassembled WGS sequence"/>
</dbReference>
<gene>
    <name evidence="3" type="ORF">NA57DRAFT_46630</name>
</gene>
<evidence type="ECO:0000256" key="2">
    <source>
        <dbReference type="ARBA" id="ARBA00023235"/>
    </source>
</evidence>
<sequence>MAPPTEQSIPVTYIRGGTSNAPFFYDHDLPPAGPKRDRFLQRIMGSPDPMQIDGLGGTNIVTSKIAIISKSDRPGVDVEYNFVQVGIVDDVVAYNANCGNISSGVGPFAIDEGLLKEQREGVRIDESLETKEVRIWNTNTQKLLVEHVPINPKTGKALEAGDFEISGCPGTGAPILLDYRNVIGSQLGGSALPTGNATDRTTVDGLEVEYTVCDVANICVFARAQDLQIHGNEASAALDENKKLLARMKELRGKAAQKIGMCKDWRAVDEESPMVPFVGLISPATREDCHIQSRLFLDNKCHTAMAGTGATCTAAASKIRGSIVNQIARPQSKSETEFRIQHPSGYIPVVVKVKPGTEDQPIPDFDTLSFIRTSRRFWDGHLYIPDDVKYCFEETN</sequence>
<dbReference type="Gene3D" id="3.10.310.10">
    <property type="entry name" value="Diaminopimelate Epimerase, Chain A, domain 1"/>
    <property type="match status" value="2"/>
</dbReference>
<reference evidence="3" key="1">
    <citation type="journal article" date="2020" name="Stud. Mycol.">
        <title>101 Dothideomycetes genomes: a test case for predicting lifestyles and emergence of pathogens.</title>
        <authorList>
            <person name="Haridas S."/>
            <person name="Albert R."/>
            <person name="Binder M."/>
            <person name="Bloem J."/>
            <person name="Labutti K."/>
            <person name="Salamov A."/>
            <person name="Andreopoulos B."/>
            <person name="Baker S."/>
            <person name="Barry K."/>
            <person name="Bills G."/>
            <person name="Bluhm B."/>
            <person name="Cannon C."/>
            <person name="Castanera R."/>
            <person name="Culley D."/>
            <person name="Daum C."/>
            <person name="Ezra D."/>
            <person name="Gonzalez J."/>
            <person name="Henrissat B."/>
            <person name="Kuo A."/>
            <person name="Liang C."/>
            <person name="Lipzen A."/>
            <person name="Lutzoni F."/>
            <person name="Magnuson J."/>
            <person name="Mondo S."/>
            <person name="Nolan M."/>
            <person name="Ohm R."/>
            <person name="Pangilinan J."/>
            <person name="Park H.-J."/>
            <person name="Ramirez L."/>
            <person name="Alfaro M."/>
            <person name="Sun H."/>
            <person name="Tritt A."/>
            <person name="Yoshinaga Y."/>
            <person name="Zwiers L.-H."/>
            <person name="Turgeon B."/>
            <person name="Goodwin S."/>
            <person name="Spatafora J."/>
            <person name="Crous P."/>
            <person name="Grigoriev I."/>
        </authorList>
    </citation>
    <scope>NUCLEOTIDE SEQUENCE</scope>
    <source>
        <strain evidence="3">CBS 133067</strain>
    </source>
</reference>
<name>A0A9P4I9R2_9PEZI</name>
<dbReference type="GO" id="GO:0016853">
    <property type="term" value="F:isomerase activity"/>
    <property type="evidence" value="ECO:0007669"/>
    <property type="project" value="UniProtKB-KW"/>
</dbReference>
<dbReference type="OrthoDB" id="10267539at2759"/>
<dbReference type="InterPro" id="IPR007400">
    <property type="entry name" value="PrpF-like"/>
</dbReference>
<proteinExistence type="inferred from homology"/>
<evidence type="ECO:0000313" key="3">
    <source>
        <dbReference type="EMBL" id="KAF2094592.1"/>
    </source>
</evidence>
<dbReference type="AlphaFoldDB" id="A0A9P4I9R2"/>
<keyword evidence="2" id="KW-0413">Isomerase</keyword>
<protein>
    <submittedName>
        <fullName evidence="3">DUF453-domain-containing protein</fullName>
    </submittedName>
</protein>
<organism evidence="3 4">
    <name type="scientific">Rhizodiscina lignyota</name>
    <dbReference type="NCBI Taxonomy" id="1504668"/>
    <lineage>
        <taxon>Eukaryota</taxon>
        <taxon>Fungi</taxon>
        <taxon>Dikarya</taxon>
        <taxon>Ascomycota</taxon>
        <taxon>Pezizomycotina</taxon>
        <taxon>Dothideomycetes</taxon>
        <taxon>Pleosporomycetidae</taxon>
        <taxon>Aulographales</taxon>
        <taxon>Rhizodiscinaceae</taxon>
        <taxon>Rhizodiscina</taxon>
    </lineage>
</organism>
<dbReference type="EMBL" id="ML978134">
    <property type="protein sequence ID" value="KAF2094592.1"/>
    <property type="molecule type" value="Genomic_DNA"/>
</dbReference>
<keyword evidence="4" id="KW-1185">Reference proteome</keyword>
<dbReference type="PANTHER" id="PTHR43709:SF2">
    <property type="entry name" value="DUF453 DOMAIN PROTEIN (AFU_ORTHOLOGUE AFUA_6G00360)"/>
    <property type="match status" value="1"/>
</dbReference>
<comment type="caution">
    <text evidence="3">The sequence shown here is derived from an EMBL/GenBank/DDBJ whole genome shotgun (WGS) entry which is preliminary data.</text>
</comment>
<evidence type="ECO:0000256" key="1">
    <source>
        <dbReference type="ARBA" id="ARBA00007673"/>
    </source>
</evidence>
<evidence type="ECO:0000313" key="4">
    <source>
        <dbReference type="Proteomes" id="UP000799772"/>
    </source>
</evidence>
<dbReference type="Pfam" id="PF04303">
    <property type="entry name" value="PrpF"/>
    <property type="match status" value="1"/>
</dbReference>
<feature type="non-terminal residue" evidence="3">
    <location>
        <position position="396"/>
    </location>
</feature>
<accession>A0A9P4I9R2</accession>
<comment type="similarity">
    <text evidence="1">Belongs to the PrpF family.</text>
</comment>
<dbReference type="PANTHER" id="PTHR43709">
    <property type="entry name" value="ACONITATE ISOMERASE-RELATED"/>
    <property type="match status" value="1"/>
</dbReference>
<dbReference type="SUPFAM" id="SSF54506">
    <property type="entry name" value="Diaminopimelate epimerase-like"/>
    <property type="match status" value="2"/>
</dbReference>